<reference evidence="2" key="2">
    <citation type="journal article" date="2023" name="BMC Genomics">
        <title>Pest status, molecular evolution, and epigenetic factors derived from the genome assembly of Frankliniella fusca, a thysanopteran phytovirus vector.</title>
        <authorList>
            <person name="Catto M.A."/>
            <person name="Labadie P.E."/>
            <person name="Jacobson A.L."/>
            <person name="Kennedy G.G."/>
            <person name="Srinivasan R."/>
            <person name="Hunt B.G."/>
        </authorList>
    </citation>
    <scope>NUCLEOTIDE SEQUENCE</scope>
    <source>
        <strain evidence="2">PL_HMW_Pooled</strain>
    </source>
</reference>
<keyword evidence="2" id="KW-0670">Pyruvate</keyword>
<feature type="compositionally biased region" description="Pro residues" evidence="1">
    <location>
        <begin position="115"/>
        <end position="126"/>
    </location>
</feature>
<comment type="caution">
    <text evidence="2">The sequence shown here is derived from an EMBL/GenBank/DDBJ whole genome shotgun (WGS) entry which is preliminary data.</text>
</comment>
<organism evidence="2 3">
    <name type="scientific">Frankliniella fusca</name>
    <dbReference type="NCBI Taxonomy" id="407009"/>
    <lineage>
        <taxon>Eukaryota</taxon>
        <taxon>Metazoa</taxon>
        <taxon>Ecdysozoa</taxon>
        <taxon>Arthropoda</taxon>
        <taxon>Hexapoda</taxon>
        <taxon>Insecta</taxon>
        <taxon>Pterygota</taxon>
        <taxon>Neoptera</taxon>
        <taxon>Paraneoptera</taxon>
        <taxon>Thysanoptera</taxon>
        <taxon>Terebrantia</taxon>
        <taxon>Thripoidea</taxon>
        <taxon>Thripidae</taxon>
        <taxon>Frankliniella</taxon>
    </lineage>
</organism>
<feature type="compositionally biased region" description="Basic and acidic residues" evidence="1">
    <location>
        <begin position="28"/>
        <end position="38"/>
    </location>
</feature>
<dbReference type="Proteomes" id="UP001219518">
    <property type="component" value="Unassembled WGS sequence"/>
</dbReference>
<gene>
    <name evidence="2" type="ORF">KUF71_005199</name>
</gene>
<name>A0AAE1I1A0_9NEOP</name>
<evidence type="ECO:0000313" key="2">
    <source>
        <dbReference type="EMBL" id="KAK3930465.1"/>
    </source>
</evidence>
<feature type="non-terminal residue" evidence="2">
    <location>
        <position position="1"/>
    </location>
</feature>
<sequence length="404" mass="43127">QARGHGLDDDDGGGGEEVPGGALRRRGARGDEEVDKQRSSNSIIGRSSKEIVLPLGPARPGAGGLLCGEQQWTAFAPILVINTVADSSSSSSNQQQRIINAGAPLRLAKSQTFPFPSPPEGAPGPGSPGSAAHSGEEEPCHWSARALQQQPPPPRPRGGCREGLGHAGAALKPLTHLIYSVEDIMFRYILSPCFQTLTYTHAYEHAKQFVNLGKLQNQVVPECEDVCVRFTISSVLSGGCRAELRWGGRVLHRRNDETKIKAEKRKKKAIQRKKLVRNSTESRLKSGGGSVCVCVRSWTSTVKHPVRSAHPGQTCPICRCRAVGPVQEADQAVPGRVGSGHRLLGLQQEQGEARLGSAREASEILSTVTGALIKGERKFMLLGAGSLESASGTDMSSDFLCSIL</sequence>
<reference evidence="2" key="1">
    <citation type="submission" date="2021-07" db="EMBL/GenBank/DDBJ databases">
        <authorList>
            <person name="Catto M.A."/>
            <person name="Jacobson A."/>
            <person name="Kennedy G."/>
            <person name="Labadie P."/>
            <person name="Hunt B.G."/>
            <person name="Srinivasan R."/>
        </authorList>
    </citation>
    <scope>NUCLEOTIDE SEQUENCE</scope>
    <source>
        <strain evidence="2">PL_HMW_Pooled</strain>
        <tissue evidence="2">Head</tissue>
    </source>
</reference>
<keyword evidence="3" id="KW-1185">Reference proteome</keyword>
<feature type="region of interest" description="Disordered" evidence="1">
    <location>
        <begin position="1"/>
        <end position="48"/>
    </location>
</feature>
<evidence type="ECO:0000256" key="1">
    <source>
        <dbReference type="SAM" id="MobiDB-lite"/>
    </source>
</evidence>
<evidence type="ECO:0000313" key="3">
    <source>
        <dbReference type="Proteomes" id="UP001219518"/>
    </source>
</evidence>
<feature type="region of interest" description="Disordered" evidence="1">
    <location>
        <begin position="109"/>
        <end position="162"/>
    </location>
</feature>
<dbReference type="AlphaFoldDB" id="A0AAE1I1A0"/>
<accession>A0AAE1I1A0</accession>
<dbReference type="EMBL" id="JAHWGI010001411">
    <property type="protein sequence ID" value="KAK3930465.1"/>
    <property type="molecule type" value="Genomic_DNA"/>
</dbReference>
<proteinExistence type="predicted"/>
<protein>
    <submittedName>
        <fullName evidence="2">Chorismate pyruvate-lyase</fullName>
    </submittedName>
</protein>